<dbReference type="AlphaFoldDB" id="A0A2P2Q552"/>
<feature type="transmembrane region" description="Helical" evidence="1">
    <location>
        <begin position="6"/>
        <end position="26"/>
    </location>
</feature>
<dbReference type="EMBL" id="GGEC01081614">
    <property type="protein sequence ID" value="MBX62098.1"/>
    <property type="molecule type" value="Transcribed_RNA"/>
</dbReference>
<accession>A0A2P2Q552</accession>
<protein>
    <submittedName>
        <fullName evidence="2">Uncharacterized protein</fullName>
    </submittedName>
</protein>
<organism evidence="2">
    <name type="scientific">Rhizophora mucronata</name>
    <name type="common">Asiatic mangrove</name>
    <dbReference type="NCBI Taxonomy" id="61149"/>
    <lineage>
        <taxon>Eukaryota</taxon>
        <taxon>Viridiplantae</taxon>
        <taxon>Streptophyta</taxon>
        <taxon>Embryophyta</taxon>
        <taxon>Tracheophyta</taxon>
        <taxon>Spermatophyta</taxon>
        <taxon>Magnoliopsida</taxon>
        <taxon>eudicotyledons</taxon>
        <taxon>Gunneridae</taxon>
        <taxon>Pentapetalae</taxon>
        <taxon>rosids</taxon>
        <taxon>fabids</taxon>
        <taxon>Malpighiales</taxon>
        <taxon>Rhizophoraceae</taxon>
        <taxon>Rhizophora</taxon>
    </lineage>
</organism>
<keyword evidence="1" id="KW-0812">Transmembrane</keyword>
<keyword evidence="1" id="KW-1133">Transmembrane helix</keyword>
<name>A0A2P2Q552_RHIMU</name>
<evidence type="ECO:0000256" key="1">
    <source>
        <dbReference type="SAM" id="Phobius"/>
    </source>
</evidence>
<sequence length="61" mass="7512">MKFDLIYLMWYYSIFFSETYILPICVKNLYPLFYLLSGCWSKCFDASSHYNNQMDFRYSVM</sequence>
<proteinExistence type="predicted"/>
<reference evidence="2" key="1">
    <citation type="submission" date="2018-02" db="EMBL/GenBank/DDBJ databases">
        <title>Rhizophora mucronata_Transcriptome.</title>
        <authorList>
            <person name="Meera S.P."/>
            <person name="Sreeshan A."/>
            <person name="Augustine A."/>
        </authorList>
    </citation>
    <scope>NUCLEOTIDE SEQUENCE</scope>
    <source>
        <tissue evidence="2">Leaf</tissue>
    </source>
</reference>
<evidence type="ECO:0000313" key="2">
    <source>
        <dbReference type="EMBL" id="MBX62098.1"/>
    </source>
</evidence>
<keyword evidence="1" id="KW-0472">Membrane</keyword>